<comment type="caution">
    <text evidence="4">The sequence shown here is derived from an EMBL/GenBank/DDBJ whole genome shotgun (WGS) entry which is preliminary data.</text>
</comment>
<accession>A0A099K8L7</accession>
<dbReference type="GO" id="GO:0000160">
    <property type="term" value="P:phosphorelay signal transduction system"/>
    <property type="evidence" value="ECO:0007669"/>
    <property type="project" value="InterPro"/>
</dbReference>
<dbReference type="InterPro" id="IPR016032">
    <property type="entry name" value="Sig_transdc_resp-reg_C-effctor"/>
</dbReference>
<dbReference type="InterPro" id="IPR001867">
    <property type="entry name" value="OmpR/PhoB-type_DNA-bd"/>
</dbReference>
<dbReference type="SMART" id="SM00862">
    <property type="entry name" value="Trans_reg_C"/>
    <property type="match status" value="1"/>
</dbReference>
<dbReference type="AlphaFoldDB" id="A0A099K8L7"/>
<dbReference type="SUPFAM" id="SSF46894">
    <property type="entry name" value="C-terminal effector domain of the bipartite response regulators"/>
    <property type="match status" value="1"/>
</dbReference>
<evidence type="ECO:0000256" key="1">
    <source>
        <dbReference type="ARBA" id="ARBA00023125"/>
    </source>
</evidence>
<feature type="DNA-binding region" description="OmpR/PhoB-type" evidence="2">
    <location>
        <begin position="169"/>
        <end position="269"/>
    </location>
</feature>
<proteinExistence type="predicted"/>
<keyword evidence="1 2" id="KW-0238">DNA-binding</keyword>
<dbReference type="EMBL" id="JQED01000056">
    <property type="protein sequence ID" value="KGJ86686.1"/>
    <property type="molecule type" value="Genomic_DNA"/>
</dbReference>
<dbReference type="PATRIC" id="fig|28229.4.peg.4354"/>
<gene>
    <name evidence="4" type="ORF">ND2E_0858</name>
</gene>
<sequence length="269" mass="31780">MPCFQHDNSMLIISNDSFIIGLLTGYCVANHFTLKCIPRSKPLYCNGTHPKYKLIIFDLREMTPSLIEDHLESLNNIHHKYSIPICAIHNRNRMPLHLLLPWLNYYKDETFIEKLDDYINKYIIDFTHVFDERRNYNRRLGTDRRKLLGTIDSFSTKQHNGSVKLLNPDVELELLGLFKIDRDCQNVYLKGKNLELTAKEFKLFKLLAEDPERVCTTEKLITHLWPNRGRANKSDLYQYMHLLRKKVELDPDNPHWIITIKGVGYKLHI</sequence>
<dbReference type="Proteomes" id="UP000029843">
    <property type="component" value="Unassembled WGS sequence"/>
</dbReference>
<dbReference type="CDD" id="cd00383">
    <property type="entry name" value="trans_reg_C"/>
    <property type="match status" value="1"/>
</dbReference>
<feature type="domain" description="OmpR/PhoB-type" evidence="3">
    <location>
        <begin position="169"/>
        <end position="269"/>
    </location>
</feature>
<reference evidence="4 5" key="1">
    <citation type="submission" date="2014-08" db="EMBL/GenBank/DDBJ databases">
        <title>Genomic and Phenotypic Diversity of Colwellia psychrerythraea strains from Disparate Marine Basins.</title>
        <authorList>
            <person name="Techtmann S.M."/>
            <person name="Stelling S.C."/>
            <person name="Utturkar S.M."/>
            <person name="Alshibli N."/>
            <person name="Harris A."/>
            <person name="Brown S.D."/>
            <person name="Hazen T.C."/>
        </authorList>
    </citation>
    <scope>NUCLEOTIDE SEQUENCE [LARGE SCALE GENOMIC DNA]</scope>
    <source>
        <strain evidence="4 5">ND2E</strain>
    </source>
</reference>
<name>A0A099K8L7_COLPS</name>
<evidence type="ECO:0000313" key="4">
    <source>
        <dbReference type="EMBL" id="KGJ86686.1"/>
    </source>
</evidence>
<evidence type="ECO:0000256" key="2">
    <source>
        <dbReference type="PROSITE-ProRule" id="PRU01091"/>
    </source>
</evidence>
<protein>
    <submittedName>
        <fullName evidence="4">Transcriptional regulator, winged helix family</fullName>
    </submittedName>
</protein>
<dbReference type="PROSITE" id="PS51755">
    <property type="entry name" value="OMPR_PHOB"/>
    <property type="match status" value="1"/>
</dbReference>
<dbReference type="Gene3D" id="1.10.10.10">
    <property type="entry name" value="Winged helix-like DNA-binding domain superfamily/Winged helix DNA-binding domain"/>
    <property type="match status" value="1"/>
</dbReference>
<organism evidence="4 5">
    <name type="scientific">Colwellia psychrerythraea</name>
    <name type="common">Vibrio psychroerythus</name>
    <dbReference type="NCBI Taxonomy" id="28229"/>
    <lineage>
        <taxon>Bacteria</taxon>
        <taxon>Pseudomonadati</taxon>
        <taxon>Pseudomonadota</taxon>
        <taxon>Gammaproteobacteria</taxon>
        <taxon>Alteromonadales</taxon>
        <taxon>Colwelliaceae</taxon>
        <taxon>Colwellia</taxon>
    </lineage>
</organism>
<evidence type="ECO:0000259" key="3">
    <source>
        <dbReference type="PROSITE" id="PS51755"/>
    </source>
</evidence>
<dbReference type="Pfam" id="PF00486">
    <property type="entry name" value="Trans_reg_C"/>
    <property type="match status" value="1"/>
</dbReference>
<dbReference type="GO" id="GO:0006355">
    <property type="term" value="P:regulation of DNA-templated transcription"/>
    <property type="evidence" value="ECO:0007669"/>
    <property type="project" value="InterPro"/>
</dbReference>
<dbReference type="RefSeq" id="WP_033095898.1">
    <property type="nucleotide sequence ID" value="NZ_JQED01000056.1"/>
</dbReference>
<dbReference type="GO" id="GO:0003677">
    <property type="term" value="F:DNA binding"/>
    <property type="evidence" value="ECO:0007669"/>
    <property type="project" value="UniProtKB-UniRule"/>
</dbReference>
<dbReference type="InterPro" id="IPR036388">
    <property type="entry name" value="WH-like_DNA-bd_sf"/>
</dbReference>
<evidence type="ECO:0000313" key="5">
    <source>
        <dbReference type="Proteomes" id="UP000029843"/>
    </source>
</evidence>
<dbReference type="OrthoDB" id="5568140at2"/>